<feature type="region of interest" description="Disordered" evidence="1">
    <location>
        <begin position="1"/>
        <end position="68"/>
    </location>
</feature>
<dbReference type="AlphaFoldDB" id="A0AAE0KZE8"/>
<organism evidence="2 3">
    <name type="scientific">Cymbomonas tetramitiformis</name>
    <dbReference type="NCBI Taxonomy" id="36881"/>
    <lineage>
        <taxon>Eukaryota</taxon>
        <taxon>Viridiplantae</taxon>
        <taxon>Chlorophyta</taxon>
        <taxon>Pyramimonadophyceae</taxon>
        <taxon>Pyramimonadales</taxon>
        <taxon>Pyramimonadaceae</taxon>
        <taxon>Cymbomonas</taxon>
    </lineage>
</organism>
<evidence type="ECO:0000313" key="2">
    <source>
        <dbReference type="EMBL" id="KAK3266448.1"/>
    </source>
</evidence>
<feature type="compositionally biased region" description="Acidic residues" evidence="1">
    <location>
        <begin position="50"/>
        <end position="66"/>
    </location>
</feature>
<proteinExistence type="predicted"/>
<evidence type="ECO:0000256" key="1">
    <source>
        <dbReference type="SAM" id="MobiDB-lite"/>
    </source>
</evidence>
<dbReference type="EMBL" id="LGRX02013077">
    <property type="protein sequence ID" value="KAK3266448.1"/>
    <property type="molecule type" value="Genomic_DNA"/>
</dbReference>
<sequence length="577" mass="63986">MATQHHRDEEDDGVMEYLRRSQMPLDSGSQSNSGSEPEEEDPVQFGEPQHDEDGDSSMEGPSDENELPPITLKEYVEERASMKAGVEAVELLNKHLLGDKRLSLRDSHDGQPPLSFGGSYDGIHMLCTVGYSGSMFLNKPFPSSVDRDFPVAAETFKNVKLFQVVIPNGISINAFLVFFGAEGIGERHPYLSKDRIHQLNQVRVDALKATFEEIGRIREDGPTDEAKEHIFTHYETIRHQLDDISLQTSSSEGPAPVMRHVDIVVGNIFLMRLSKILCSRPDMEWARLTRVYLRAVGGKGEVSFPVSEGNGQRPIKPVDFLADFQRGTTSLVDNMPLVGVVCGEQWGVDLALQVYVPSTVGSYRRSVLINRQYVEELASSFEVKARIFLGHMMDDCGALNGGGNKLDPAKVPEHILADAAAGNTSGYATAIHKCHMRWTPSASGQMPVTTSTKSKDAVKLVNFYMPGQRQRPTKGEEEKGDVSSPEEIFLKFKLGGLTADALKEVQRVRAQTEGRLGEMFAHLHQDFPLKAASARFEIGGNDWNVIVSFLYRIYKDIFAAQASPEYGDGPWGFYGIR</sequence>
<gene>
    <name evidence="2" type="ORF">CYMTET_24926</name>
</gene>
<reference evidence="2 3" key="1">
    <citation type="journal article" date="2015" name="Genome Biol. Evol.">
        <title>Comparative Genomics of a Bacterivorous Green Alga Reveals Evolutionary Causalities and Consequences of Phago-Mixotrophic Mode of Nutrition.</title>
        <authorList>
            <person name="Burns J.A."/>
            <person name="Paasch A."/>
            <person name="Narechania A."/>
            <person name="Kim E."/>
        </authorList>
    </citation>
    <scope>NUCLEOTIDE SEQUENCE [LARGE SCALE GENOMIC DNA]</scope>
    <source>
        <strain evidence="2 3">PLY_AMNH</strain>
    </source>
</reference>
<protein>
    <submittedName>
        <fullName evidence="2">Uncharacterized protein</fullName>
    </submittedName>
</protein>
<accession>A0AAE0KZE8</accession>
<keyword evidence="3" id="KW-1185">Reference proteome</keyword>
<evidence type="ECO:0000313" key="3">
    <source>
        <dbReference type="Proteomes" id="UP001190700"/>
    </source>
</evidence>
<dbReference type="Proteomes" id="UP001190700">
    <property type="component" value="Unassembled WGS sequence"/>
</dbReference>
<comment type="caution">
    <text evidence="2">The sequence shown here is derived from an EMBL/GenBank/DDBJ whole genome shotgun (WGS) entry which is preliminary data.</text>
</comment>
<name>A0AAE0KZE8_9CHLO</name>